<organism evidence="6 7">
    <name type="scientific">Plectus sambesii</name>
    <dbReference type="NCBI Taxonomy" id="2011161"/>
    <lineage>
        <taxon>Eukaryota</taxon>
        <taxon>Metazoa</taxon>
        <taxon>Ecdysozoa</taxon>
        <taxon>Nematoda</taxon>
        <taxon>Chromadorea</taxon>
        <taxon>Plectida</taxon>
        <taxon>Plectina</taxon>
        <taxon>Plectoidea</taxon>
        <taxon>Plectidae</taxon>
        <taxon>Plectus</taxon>
    </lineage>
</organism>
<dbReference type="PANTHER" id="PTHR47156:SF10">
    <property type="entry name" value="E3 UBIQUITIN-PROTEIN LIGASE TRIM-21-RELATED"/>
    <property type="match status" value="1"/>
</dbReference>
<sequence length="289" mass="32601">MQKGATHTSTPAALRYSKMSNRLSLRNIASCGICFELYDSGIYIPKQLTCGHSLCSICAIQIADDKDYVQCPDCRQQTSLKASGHLPTNYGLLAVLDQLTSENGEPVSDSARNKCTECQGKYKLDKLRHCATCFKDGDTKSQICAECWVENHNGHKHFSWEALEKERETLLAEFRNHGKAVEDIVSDFGERNRSISDMLSFIQQELYAHTYAVIDDAISQVEAKAMDDLVDRKLLNELGHRVTDARQLAERLRDNHMGLCELLTSALEIEGFRLKKELWKSIMALSRYG</sequence>
<dbReference type="GO" id="GO:0008270">
    <property type="term" value="F:zinc ion binding"/>
    <property type="evidence" value="ECO:0007669"/>
    <property type="project" value="UniProtKB-KW"/>
</dbReference>
<evidence type="ECO:0000256" key="1">
    <source>
        <dbReference type="ARBA" id="ARBA00022723"/>
    </source>
</evidence>
<feature type="domain" description="RING-type" evidence="5">
    <location>
        <begin position="31"/>
        <end position="75"/>
    </location>
</feature>
<dbReference type="InterPro" id="IPR052667">
    <property type="entry name" value="E3_ubiquitin-ligase_RING"/>
</dbReference>
<evidence type="ECO:0000313" key="7">
    <source>
        <dbReference type="WBParaSite" id="PSAMB.scaffold1110size35786.g11156.t1"/>
    </source>
</evidence>
<name>A0A914UM87_9BILA</name>
<dbReference type="WBParaSite" id="PSAMB.scaffold1110size35786.g11156.t1">
    <property type="protein sequence ID" value="PSAMB.scaffold1110size35786.g11156.t1"/>
    <property type="gene ID" value="PSAMB.scaffold1110size35786.g11156"/>
</dbReference>
<dbReference type="Proteomes" id="UP000887566">
    <property type="component" value="Unplaced"/>
</dbReference>
<dbReference type="Pfam" id="PF13445">
    <property type="entry name" value="zf-RING_UBOX"/>
    <property type="match status" value="1"/>
</dbReference>
<keyword evidence="2 4" id="KW-0863">Zinc-finger</keyword>
<dbReference type="InterPro" id="IPR013083">
    <property type="entry name" value="Znf_RING/FYVE/PHD"/>
</dbReference>
<dbReference type="Gene3D" id="3.30.40.10">
    <property type="entry name" value="Zinc/RING finger domain, C3HC4 (zinc finger)"/>
    <property type="match status" value="1"/>
</dbReference>
<keyword evidence="1" id="KW-0479">Metal-binding</keyword>
<dbReference type="PROSITE" id="PS50089">
    <property type="entry name" value="ZF_RING_2"/>
    <property type="match status" value="1"/>
</dbReference>
<dbReference type="SUPFAM" id="SSF57850">
    <property type="entry name" value="RING/U-box"/>
    <property type="match status" value="1"/>
</dbReference>
<evidence type="ECO:0000256" key="4">
    <source>
        <dbReference type="PROSITE-ProRule" id="PRU00175"/>
    </source>
</evidence>
<dbReference type="AlphaFoldDB" id="A0A914UM87"/>
<dbReference type="InterPro" id="IPR001841">
    <property type="entry name" value="Znf_RING"/>
</dbReference>
<evidence type="ECO:0000256" key="2">
    <source>
        <dbReference type="ARBA" id="ARBA00022771"/>
    </source>
</evidence>
<accession>A0A914UM87</accession>
<dbReference type="PANTHER" id="PTHR47156">
    <property type="entry name" value="PROTEIN CBG20824"/>
    <property type="match status" value="1"/>
</dbReference>
<evidence type="ECO:0000256" key="3">
    <source>
        <dbReference type="ARBA" id="ARBA00022833"/>
    </source>
</evidence>
<evidence type="ECO:0000313" key="6">
    <source>
        <dbReference type="Proteomes" id="UP000887566"/>
    </source>
</evidence>
<dbReference type="InterPro" id="IPR017907">
    <property type="entry name" value="Znf_RING_CS"/>
</dbReference>
<proteinExistence type="predicted"/>
<dbReference type="InterPro" id="IPR027370">
    <property type="entry name" value="Znf-RING_euk"/>
</dbReference>
<dbReference type="SMART" id="SM00184">
    <property type="entry name" value="RING"/>
    <property type="match status" value="1"/>
</dbReference>
<keyword evidence="3" id="KW-0862">Zinc</keyword>
<keyword evidence="6" id="KW-1185">Reference proteome</keyword>
<dbReference type="PROSITE" id="PS00518">
    <property type="entry name" value="ZF_RING_1"/>
    <property type="match status" value="1"/>
</dbReference>
<reference evidence="7" key="1">
    <citation type="submission" date="2022-11" db="UniProtKB">
        <authorList>
            <consortium name="WormBaseParasite"/>
        </authorList>
    </citation>
    <scope>IDENTIFICATION</scope>
</reference>
<evidence type="ECO:0000259" key="5">
    <source>
        <dbReference type="PROSITE" id="PS50089"/>
    </source>
</evidence>
<protein>
    <submittedName>
        <fullName evidence="7">RING-type domain-containing protein</fullName>
    </submittedName>
</protein>